<reference evidence="1" key="1">
    <citation type="journal article" date="2014" name="Virology">
        <title>The odd one out: Bacillus ACT bacteriophage CP-51 exhibits unusual properties compared to related Spounavirinae W.Ph. and Bastille.</title>
        <authorList>
            <person name="Klumpp J."/>
            <person name="Schmuki M."/>
            <person name="Sozhamannan S."/>
            <person name="Beyer W."/>
            <person name="Fouts D.E."/>
            <person name="Bernbach V."/>
            <person name="Calendar R."/>
            <person name="Loessner M.J."/>
        </authorList>
    </citation>
    <scope>NUCLEOTIDE SEQUENCE [LARGE SCALE GENOMIC DNA]</scope>
</reference>
<proteinExistence type="predicted"/>
<keyword evidence="2" id="KW-1185">Reference proteome</keyword>
<protein>
    <submittedName>
        <fullName evidence="1">Uncharacterized protein</fullName>
    </submittedName>
</protein>
<name>A0A068EPA4_9CAUD</name>
<evidence type="ECO:0000313" key="2">
    <source>
        <dbReference type="Proteomes" id="UP000027382"/>
    </source>
</evidence>
<organism evidence="1 2">
    <name type="scientific">Bacillus phage CP-51</name>
    <dbReference type="NCBI Taxonomy" id="1391188"/>
    <lineage>
        <taxon>Viruses</taxon>
        <taxon>Duplodnaviria</taxon>
        <taxon>Heunggongvirae</taxon>
        <taxon>Uroviricota</taxon>
        <taxon>Caudoviricetes</taxon>
        <taxon>Herelleviridae</taxon>
        <taxon>Spounavirinae</taxon>
        <taxon>Siminovitchvirus</taxon>
        <taxon>Siminovitchvirus CP51</taxon>
    </lineage>
</organism>
<accession>A0A068EPA4</accession>
<dbReference type="Proteomes" id="UP000027382">
    <property type="component" value="Segment"/>
</dbReference>
<dbReference type="KEGG" id="vg:22277022"/>
<dbReference type="OrthoDB" id="37508at10239"/>
<dbReference type="EMBL" id="KF554508">
    <property type="protein sequence ID" value="AID50514.1"/>
    <property type="molecule type" value="Genomic_DNA"/>
</dbReference>
<dbReference type="GeneID" id="22277022"/>
<evidence type="ECO:0000313" key="1">
    <source>
        <dbReference type="EMBL" id="AID50514.1"/>
    </source>
</evidence>
<sequence>MFWVRLVGSICKTLLIMGAIEYIAPGFSYQVAYKTVKVLMGMWMGGH</sequence>
<dbReference type="RefSeq" id="YP_009099123.1">
    <property type="nucleotide sequence ID" value="NC_025423.1"/>
</dbReference>